<proteinExistence type="predicted"/>
<accession>A0A660LJ03</accession>
<evidence type="ECO:0000313" key="3">
    <source>
        <dbReference type="Proteomes" id="UP000278962"/>
    </source>
</evidence>
<gene>
    <name evidence="2" type="ORF">C8N24_2818</name>
</gene>
<organism evidence="2 3">
    <name type="scientific">Solirubrobacter pauli</name>
    <dbReference type="NCBI Taxonomy" id="166793"/>
    <lineage>
        <taxon>Bacteria</taxon>
        <taxon>Bacillati</taxon>
        <taxon>Actinomycetota</taxon>
        <taxon>Thermoleophilia</taxon>
        <taxon>Solirubrobacterales</taxon>
        <taxon>Solirubrobacteraceae</taxon>
        <taxon>Solirubrobacter</taxon>
    </lineage>
</organism>
<dbReference type="EMBL" id="RBIL01000001">
    <property type="protein sequence ID" value="RKQ92961.1"/>
    <property type="molecule type" value="Genomic_DNA"/>
</dbReference>
<sequence length="408" mass="43070">MTPDLRELVVDDAIEFAALRYEPPVRSQIELERVFWDAAHKRVDRAREGRYDTIRAGFHRADLAALDSLSIDATPEDAVLARAEVCATLHFAALLDQPERDIYLFQQRTPGDKPPGAKRIAKELGLPLGTVRAAERTIDERYDRFAVICSAGRLCGYLAPAVADIAAAGGLEVASDLHGRELAARVHLEIERCPTCIADYTRQLRYLRGARFNSKVAALLPAPEASDRLRGAGWRDLLPDWAARLLSHEPTGAATQLAAGGAGRGLAASAAAHLAAICLGGAGTLGACVATGILPLPERDSAPPVAVKATPTPTPQPLEPEPTLPHGAVTPTPTATPTKRTRTVTPRRERASTTQGGTGPRSHEQAPISPAPSNAAPNGGSEFDPGYQPSGPTQPAPAPAAPGASEFN</sequence>
<reference evidence="2 3" key="1">
    <citation type="submission" date="2018-10" db="EMBL/GenBank/DDBJ databases">
        <title>Genomic Encyclopedia of Archaeal and Bacterial Type Strains, Phase II (KMG-II): from individual species to whole genera.</title>
        <authorList>
            <person name="Goeker M."/>
        </authorList>
    </citation>
    <scope>NUCLEOTIDE SEQUENCE [LARGE SCALE GENOMIC DNA]</scope>
    <source>
        <strain evidence="2 3">DSM 14954</strain>
    </source>
</reference>
<dbReference type="AlphaFoldDB" id="A0A660LJ03"/>
<feature type="compositionally biased region" description="Low complexity" evidence="1">
    <location>
        <begin position="324"/>
        <end position="338"/>
    </location>
</feature>
<keyword evidence="3" id="KW-1185">Reference proteome</keyword>
<protein>
    <submittedName>
        <fullName evidence="2">Uncharacterized protein</fullName>
    </submittedName>
</protein>
<dbReference type="Proteomes" id="UP000278962">
    <property type="component" value="Unassembled WGS sequence"/>
</dbReference>
<evidence type="ECO:0000313" key="2">
    <source>
        <dbReference type="EMBL" id="RKQ92961.1"/>
    </source>
</evidence>
<comment type="caution">
    <text evidence="2">The sequence shown here is derived from an EMBL/GenBank/DDBJ whole genome shotgun (WGS) entry which is preliminary data.</text>
</comment>
<feature type="compositionally biased region" description="Low complexity" evidence="1">
    <location>
        <begin position="302"/>
        <end position="311"/>
    </location>
</feature>
<feature type="region of interest" description="Disordered" evidence="1">
    <location>
        <begin position="298"/>
        <end position="408"/>
    </location>
</feature>
<feature type="compositionally biased region" description="Pro residues" evidence="1">
    <location>
        <begin position="312"/>
        <end position="323"/>
    </location>
</feature>
<evidence type="ECO:0000256" key="1">
    <source>
        <dbReference type="SAM" id="MobiDB-lite"/>
    </source>
</evidence>
<name>A0A660LJ03_9ACTN</name>
<feature type="compositionally biased region" description="Low complexity" evidence="1">
    <location>
        <begin position="371"/>
        <end position="381"/>
    </location>
</feature>